<dbReference type="Proteomes" id="UP001181622">
    <property type="component" value="Unassembled WGS sequence"/>
</dbReference>
<feature type="region of interest" description="Disordered" evidence="8">
    <location>
        <begin position="259"/>
        <end position="306"/>
    </location>
</feature>
<feature type="active site" description="Proton donor/acceptor" evidence="7">
    <location>
        <position position="150"/>
    </location>
</feature>
<evidence type="ECO:0000256" key="8">
    <source>
        <dbReference type="SAM" id="MobiDB-lite"/>
    </source>
</evidence>
<dbReference type="SUPFAM" id="SSF141523">
    <property type="entry name" value="L,D-transpeptidase catalytic domain-like"/>
    <property type="match status" value="1"/>
</dbReference>
<evidence type="ECO:0000256" key="6">
    <source>
        <dbReference type="ARBA" id="ARBA00023316"/>
    </source>
</evidence>
<protein>
    <submittedName>
        <fullName evidence="11">Murein L,D-transpeptidase</fullName>
    </submittedName>
</protein>
<feature type="compositionally biased region" description="Acidic residues" evidence="8">
    <location>
        <begin position="290"/>
        <end position="299"/>
    </location>
</feature>
<comment type="caution">
    <text evidence="11">The sequence shown here is derived from an EMBL/GenBank/DDBJ whole genome shotgun (WGS) entry which is preliminary data.</text>
</comment>
<dbReference type="PROSITE" id="PS52029">
    <property type="entry name" value="LD_TPASE"/>
    <property type="match status" value="1"/>
</dbReference>
<feature type="chain" id="PRO_5045174057" evidence="9">
    <location>
        <begin position="33"/>
        <end position="306"/>
    </location>
</feature>
<evidence type="ECO:0000256" key="4">
    <source>
        <dbReference type="ARBA" id="ARBA00022960"/>
    </source>
</evidence>
<dbReference type="Pfam" id="PF03734">
    <property type="entry name" value="YkuD"/>
    <property type="match status" value="1"/>
</dbReference>
<accession>A0ABU1DGZ9</accession>
<dbReference type="InterPro" id="IPR005490">
    <property type="entry name" value="LD_TPept_cat_dom"/>
</dbReference>
<feature type="active site" description="Nucleophile" evidence="7">
    <location>
        <position position="158"/>
    </location>
</feature>
<comment type="similarity">
    <text evidence="2">Belongs to the YkuD family.</text>
</comment>
<keyword evidence="5 7" id="KW-0573">Peptidoglycan synthesis</keyword>
<evidence type="ECO:0000256" key="1">
    <source>
        <dbReference type="ARBA" id="ARBA00004752"/>
    </source>
</evidence>
<feature type="domain" description="L,D-TPase catalytic" evidence="10">
    <location>
        <begin position="58"/>
        <end position="189"/>
    </location>
</feature>
<comment type="pathway">
    <text evidence="1 7">Cell wall biogenesis; peptidoglycan biosynthesis.</text>
</comment>
<feature type="signal peptide" evidence="9">
    <location>
        <begin position="1"/>
        <end position="32"/>
    </location>
</feature>
<evidence type="ECO:0000259" key="10">
    <source>
        <dbReference type="PROSITE" id="PS52029"/>
    </source>
</evidence>
<proteinExistence type="inferred from homology"/>
<keyword evidence="3" id="KW-0808">Transferase</keyword>
<dbReference type="PANTHER" id="PTHR36699:SF1">
    <property type="entry name" value="L,D-TRANSPEPTIDASE YAFK-RELATED"/>
    <property type="match status" value="1"/>
</dbReference>
<gene>
    <name evidence="11" type="ORF">IHQ68_11890</name>
</gene>
<reference evidence="11" key="1">
    <citation type="submission" date="2020-10" db="EMBL/GenBank/DDBJ databases">
        <authorList>
            <person name="Abbas A."/>
            <person name="Razzaq R."/>
            <person name="Waqas M."/>
            <person name="Abbas N."/>
            <person name="Nielsen T.K."/>
            <person name="Hansen L.H."/>
            <person name="Hussain S."/>
            <person name="Shahid M."/>
        </authorList>
    </citation>
    <scope>NUCLEOTIDE SEQUENCE</scope>
    <source>
        <strain evidence="11">S14</strain>
    </source>
</reference>
<evidence type="ECO:0000256" key="3">
    <source>
        <dbReference type="ARBA" id="ARBA00022679"/>
    </source>
</evidence>
<evidence type="ECO:0000256" key="7">
    <source>
        <dbReference type="PROSITE-ProRule" id="PRU01373"/>
    </source>
</evidence>
<evidence type="ECO:0000256" key="5">
    <source>
        <dbReference type="ARBA" id="ARBA00022984"/>
    </source>
</evidence>
<keyword evidence="9" id="KW-0732">Signal</keyword>
<dbReference type="CDD" id="cd16913">
    <property type="entry name" value="YkuD_like"/>
    <property type="match status" value="1"/>
</dbReference>
<dbReference type="InterPro" id="IPR038063">
    <property type="entry name" value="Transpep_catalytic_dom"/>
</dbReference>
<dbReference type="EMBL" id="JADBEO010000023">
    <property type="protein sequence ID" value="MDR4307318.1"/>
    <property type="molecule type" value="Genomic_DNA"/>
</dbReference>
<evidence type="ECO:0000256" key="2">
    <source>
        <dbReference type="ARBA" id="ARBA00005992"/>
    </source>
</evidence>
<dbReference type="RefSeq" id="WP_309392065.1">
    <property type="nucleotide sequence ID" value="NZ_JADBEO010000023.1"/>
</dbReference>
<evidence type="ECO:0000256" key="9">
    <source>
        <dbReference type="SAM" id="SignalP"/>
    </source>
</evidence>
<name>A0ABU1DGZ9_9HYPH</name>
<keyword evidence="6 7" id="KW-0961">Cell wall biogenesis/degradation</keyword>
<sequence>MSPSSSPARPIGAAIVLALSLALAACSTGRQAKVKTGAVTVQTVSLMKRLDMPRSAPILIRVFKEEAVLEVWKQEENGRYGLLRSYEICKFSGRLGPKLRRGDRQAPEGFYAIGRSSLNPWSRNHLAFNIGFPNAYDRSLGRTGDSIMVHGGCKSVGCYAMTHKRVNEIYALVHEALQSGQESVPFQAFPFRMTEANMARHADDPNMPFWETLRPGYDALQKTGSPLRVAACPGRYRYALGPKALRATDEEICQSQNQVASYDGGASAGSGRMDVYASPRPAPMASGYESSEEVVDESAEGVGAPE</sequence>
<dbReference type="PANTHER" id="PTHR36699">
    <property type="entry name" value="LD-TRANSPEPTIDASE"/>
    <property type="match status" value="1"/>
</dbReference>
<evidence type="ECO:0000313" key="12">
    <source>
        <dbReference type="Proteomes" id="UP001181622"/>
    </source>
</evidence>
<organism evidence="11 12">
    <name type="scientific">Chelatococcus sambhunathii</name>
    <dbReference type="NCBI Taxonomy" id="363953"/>
    <lineage>
        <taxon>Bacteria</taxon>
        <taxon>Pseudomonadati</taxon>
        <taxon>Pseudomonadota</taxon>
        <taxon>Alphaproteobacteria</taxon>
        <taxon>Hyphomicrobiales</taxon>
        <taxon>Chelatococcaceae</taxon>
        <taxon>Chelatococcus</taxon>
    </lineage>
</organism>
<evidence type="ECO:0000313" key="11">
    <source>
        <dbReference type="EMBL" id="MDR4307318.1"/>
    </source>
</evidence>
<keyword evidence="12" id="KW-1185">Reference proteome</keyword>
<keyword evidence="4 7" id="KW-0133">Cell shape</keyword>